<feature type="binding site" evidence="8">
    <location>
        <begin position="164"/>
        <end position="166"/>
    </location>
    <ligand>
        <name>S-adenosyl-L-methionine</name>
        <dbReference type="ChEBI" id="CHEBI:59789"/>
    </ligand>
</feature>
<keyword evidence="7 8" id="KW-0456">Lyase</keyword>
<evidence type="ECO:0000259" key="9">
    <source>
        <dbReference type="PROSITE" id="PS51918"/>
    </source>
</evidence>
<keyword evidence="6 8" id="KW-0411">Iron-sulfur</keyword>
<keyword evidence="1 8" id="KW-0004">4Fe-4S</keyword>
<dbReference type="GO" id="GO:0051539">
    <property type="term" value="F:4 iron, 4 sulfur cluster binding"/>
    <property type="evidence" value="ECO:0007669"/>
    <property type="project" value="UniProtKB-UniRule"/>
</dbReference>
<evidence type="ECO:0000256" key="6">
    <source>
        <dbReference type="ARBA" id="ARBA00023014"/>
    </source>
</evidence>
<dbReference type="GO" id="GO:1904047">
    <property type="term" value="F:S-adenosyl-L-methionine binding"/>
    <property type="evidence" value="ECO:0007669"/>
    <property type="project" value="UniProtKB-UniRule"/>
</dbReference>
<evidence type="ECO:0000256" key="8">
    <source>
        <dbReference type="HAMAP-Rule" id="MF_00917"/>
    </source>
</evidence>
<dbReference type="AlphaFoldDB" id="M2A7H9"/>
<feature type="binding site" evidence="8">
    <location>
        <begin position="60"/>
        <end position="62"/>
    </location>
    <ligand>
        <name>substrate</name>
    </ligand>
</feature>
<dbReference type="Proteomes" id="UP000011529">
    <property type="component" value="Unassembled WGS sequence"/>
</dbReference>
<dbReference type="Pfam" id="PF04055">
    <property type="entry name" value="Radical_SAM"/>
    <property type="match status" value="1"/>
</dbReference>
<feature type="binding site" evidence="8">
    <location>
        <position position="120"/>
    </location>
    <ligand>
        <name>substrate</name>
    </ligand>
</feature>
<feature type="domain" description="Radical SAM core" evidence="9">
    <location>
        <begin position="66"/>
        <end position="265"/>
    </location>
</feature>
<sequence length="278" mass="30750">MSRKEAVSLTWFGSLLETRCRLKSVDHPVDVLPAEDSAETPGDSCAPASSLLISETFVSRQGEGELTGTESVFIRTSGCNLRCWFCDTPYASWKPEGARLTVDDLLQLVADSGVKHVVLTGGEPLIAKGIVSLIDQLRVAGNHVTIETAGTVDPGVRCDLLSLSPKLRASTPDEKDHPRWAKLHAERRLPINTMKQLIQSAEATQVKFVVDSADELPEIDEVVRQLEISADSVYLMPQGISVEQLDTARPWLEPMATLRGYQYCDRMQIRWYGNRRGT</sequence>
<feature type="binding site" evidence="8">
    <location>
        <position position="88"/>
    </location>
    <ligand>
        <name>Mg(2+)</name>
        <dbReference type="ChEBI" id="CHEBI:18420"/>
    </ligand>
</feature>
<evidence type="ECO:0000313" key="11">
    <source>
        <dbReference type="Proteomes" id="UP000011529"/>
    </source>
</evidence>
<organism evidence="10 11">
    <name type="scientific">Rhodopirellula europaea 6C</name>
    <dbReference type="NCBI Taxonomy" id="1263867"/>
    <lineage>
        <taxon>Bacteria</taxon>
        <taxon>Pseudomonadati</taxon>
        <taxon>Planctomycetota</taxon>
        <taxon>Planctomycetia</taxon>
        <taxon>Pirellulales</taxon>
        <taxon>Pirellulaceae</taxon>
        <taxon>Rhodopirellula</taxon>
    </lineage>
</organism>
<proteinExistence type="inferred from homology"/>
<evidence type="ECO:0000256" key="7">
    <source>
        <dbReference type="ARBA" id="ARBA00023239"/>
    </source>
</evidence>
<dbReference type="InterPro" id="IPR058240">
    <property type="entry name" value="rSAM_sf"/>
</dbReference>
<dbReference type="PATRIC" id="fig|1263867.3.peg.1959"/>
<dbReference type="HAMAP" id="MF_00917">
    <property type="entry name" value="QueE"/>
    <property type="match status" value="1"/>
</dbReference>
<evidence type="ECO:0000256" key="3">
    <source>
        <dbReference type="ARBA" id="ARBA00022723"/>
    </source>
</evidence>
<dbReference type="UniPathway" id="UPA00391"/>
<dbReference type="CDD" id="cd01335">
    <property type="entry name" value="Radical_SAM"/>
    <property type="match status" value="1"/>
</dbReference>
<dbReference type="EC" id="4.3.99.3" evidence="8"/>
<comment type="cofactor">
    <cofactor evidence="8">
        <name>Mg(2+)</name>
        <dbReference type="ChEBI" id="CHEBI:18420"/>
    </cofactor>
</comment>
<keyword evidence="11" id="KW-1185">Reference proteome</keyword>
<comment type="function">
    <text evidence="8">Catalyzes the complex heterocyclic radical-mediated conversion of 6-carboxy-5,6,7,8-tetrahydropterin (CPH4) to 7-carboxy-7-deazaguanine (CDG), a step common to the biosynthetic pathways of all 7-deazapurine-containing compounds.</text>
</comment>
<protein>
    <recommendedName>
        <fullName evidence="8">7-carboxy-7-deazaguanine synthase</fullName>
        <shortName evidence="8">CDG synthase</shortName>
        <ecNumber evidence="8">4.3.99.3</ecNumber>
    </recommendedName>
    <alternativeName>
        <fullName evidence="8">Queuosine biosynthesis protein QueE</fullName>
    </alternativeName>
</protein>
<dbReference type="GO" id="GO:0000287">
    <property type="term" value="F:magnesium ion binding"/>
    <property type="evidence" value="ECO:0007669"/>
    <property type="project" value="UniProtKB-UniRule"/>
</dbReference>
<comment type="similarity">
    <text evidence="8">Belongs to the radical SAM superfamily. 7-carboxy-7-deazaguanine synthase family.</text>
</comment>
<comment type="caution">
    <text evidence="8">Lacks conserved residue(s) required for the propagation of feature annotation.</text>
</comment>
<dbReference type="PANTHER" id="PTHR42836:SF1">
    <property type="entry name" value="7-CARBOXY-7-DEAZAGUANINE SYNTHASE"/>
    <property type="match status" value="1"/>
</dbReference>
<dbReference type="SUPFAM" id="SSF102114">
    <property type="entry name" value="Radical SAM enzymes"/>
    <property type="match status" value="1"/>
</dbReference>
<feature type="binding site" evidence="8">
    <location>
        <position position="122"/>
    </location>
    <ligand>
        <name>S-adenosyl-L-methionine</name>
        <dbReference type="ChEBI" id="CHEBI:59789"/>
    </ligand>
</feature>
<comment type="subunit">
    <text evidence="8">Homodimer.</text>
</comment>
<feature type="binding site" evidence="8">
    <location>
        <position position="83"/>
    </location>
    <ligand>
        <name>[4Fe-4S] cluster</name>
        <dbReference type="ChEBI" id="CHEBI:49883"/>
        <note>4Fe-4S-S-AdoMet</note>
    </ligand>
</feature>
<evidence type="ECO:0000256" key="5">
    <source>
        <dbReference type="ARBA" id="ARBA00023004"/>
    </source>
</evidence>
<dbReference type="PROSITE" id="PS51918">
    <property type="entry name" value="RADICAL_SAM"/>
    <property type="match status" value="1"/>
</dbReference>
<comment type="cofactor">
    <cofactor evidence="8">
        <name>S-adenosyl-L-methionine</name>
        <dbReference type="ChEBI" id="CHEBI:59789"/>
    </cofactor>
    <text evidence="8">Binds 1 S-adenosyl-L-methionine per subunit.</text>
</comment>
<evidence type="ECO:0000256" key="1">
    <source>
        <dbReference type="ARBA" id="ARBA00022485"/>
    </source>
</evidence>
<feature type="binding site" evidence="8">
    <location>
        <position position="75"/>
    </location>
    <ligand>
        <name>substrate</name>
    </ligand>
</feature>
<dbReference type="SFLD" id="SFLDG01067">
    <property type="entry name" value="SPASM/twitch_domain_containing"/>
    <property type="match status" value="1"/>
</dbReference>
<comment type="pathway">
    <text evidence="8">Purine metabolism; 7-cyano-7-deazaguanine biosynthesis.</text>
</comment>
<keyword evidence="4 8" id="KW-0460">Magnesium</keyword>
<dbReference type="InterPro" id="IPR013785">
    <property type="entry name" value="Aldolase_TIM"/>
</dbReference>
<evidence type="ECO:0000256" key="2">
    <source>
        <dbReference type="ARBA" id="ARBA00022691"/>
    </source>
</evidence>
<keyword evidence="2 8" id="KW-0949">S-adenosyl-L-methionine</keyword>
<comment type="cofactor">
    <cofactor evidence="8">
        <name>[4Fe-4S] cluster</name>
        <dbReference type="ChEBI" id="CHEBI:49883"/>
    </cofactor>
    <text evidence="8">Binds 1 [4Fe-4S] cluster. The cluster is coordinated with 3 cysteines and an exchangeable S-adenosyl-L-methionine.</text>
</comment>
<evidence type="ECO:0000313" key="10">
    <source>
        <dbReference type="EMBL" id="EMB17306.1"/>
    </source>
</evidence>
<dbReference type="InterPro" id="IPR024924">
    <property type="entry name" value="7-CO-7-deazaguanine_synth-like"/>
</dbReference>
<dbReference type="Gene3D" id="3.20.20.70">
    <property type="entry name" value="Aldolase class I"/>
    <property type="match status" value="1"/>
</dbReference>
<evidence type="ECO:0000256" key="4">
    <source>
        <dbReference type="ARBA" id="ARBA00022842"/>
    </source>
</evidence>
<accession>M2A7H9</accession>
<keyword evidence="3 8" id="KW-0479">Metal-binding</keyword>
<comment type="catalytic activity">
    <reaction evidence="8">
        <text>6-carboxy-5,6,7,8-tetrahydropterin + H(+) = 7-carboxy-7-carbaguanine + NH4(+)</text>
        <dbReference type="Rhea" id="RHEA:27974"/>
        <dbReference type="ChEBI" id="CHEBI:15378"/>
        <dbReference type="ChEBI" id="CHEBI:28938"/>
        <dbReference type="ChEBI" id="CHEBI:61032"/>
        <dbReference type="ChEBI" id="CHEBI:61036"/>
        <dbReference type="EC" id="4.3.99.3"/>
    </reaction>
</comment>
<feature type="binding site" evidence="8">
    <location>
        <position position="86"/>
    </location>
    <ligand>
        <name>[4Fe-4S] cluster</name>
        <dbReference type="ChEBI" id="CHEBI:49883"/>
        <note>4Fe-4S-S-AdoMet</note>
    </ligand>
</feature>
<comment type="caution">
    <text evidence="10">The sequence shown here is derived from an EMBL/GenBank/DDBJ whole genome shotgun (WGS) entry which is preliminary data.</text>
</comment>
<reference evidence="10" key="2">
    <citation type="journal article" date="2013" name="Mar. Genomics">
        <title>Expression of sulfatases in Rhodopirellula baltica and the diversity of sulfatases in the genus Rhodopirellula.</title>
        <authorList>
            <person name="Wegner C.E."/>
            <person name="Richter-Heitmann T."/>
            <person name="Klindworth A."/>
            <person name="Klockow C."/>
            <person name="Richter M."/>
            <person name="Achstetter T."/>
            <person name="Glockner F.O."/>
            <person name="Harder J."/>
        </authorList>
    </citation>
    <scope>NUCLEOTIDE SEQUENCE [LARGE SCALE GENOMIC DNA]</scope>
    <source>
        <strain evidence="10">6C</strain>
    </source>
</reference>
<dbReference type="InterPro" id="IPR007197">
    <property type="entry name" value="rSAM"/>
</dbReference>
<dbReference type="GO" id="GO:0008616">
    <property type="term" value="P:tRNA queuosine(34) biosynthetic process"/>
    <property type="evidence" value="ECO:0007669"/>
    <property type="project" value="UniProtKB-UniRule"/>
</dbReference>
<dbReference type="PANTHER" id="PTHR42836">
    <property type="entry name" value="7-CARBOXY-7-DEAZAGUANINE SYNTHASE"/>
    <property type="match status" value="1"/>
</dbReference>
<reference evidence="10" key="1">
    <citation type="submission" date="2012-11" db="EMBL/GenBank/DDBJ databases">
        <title>Permanent draft genomes of Rhodopirellula europaea strain SH398 and 6C.</title>
        <authorList>
            <person name="Richter M."/>
            <person name="Richter-Heitmann T."/>
            <person name="Frank C."/>
            <person name="Harder J."/>
            <person name="Glockner F.O."/>
        </authorList>
    </citation>
    <scope>NUCLEOTIDE SEQUENCE</scope>
    <source>
        <strain evidence="10">6C</strain>
    </source>
</reference>
<keyword evidence="5 8" id="KW-0408">Iron</keyword>
<dbReference type="EMBL" id="ANMO01000097">
    <property type="protein sequence ID" value="EMB17306.1"/>
    <property type="molecule type" value="Genomic_DNA"/>
</dbReference>
<name>M2A7H9_9BACT</name>
<gene>
    <name evidence="8" type="primary">queE</name>
    <name evidence="10" type="ORF">RE6C_01844</name>
</gene>
<feature type="binding site" evidence="8">
    <location>
        <begin position="85"/>
        <end position="87"/>
    </location>
    <ligand>
        <name>S-adenosyl-L-methionine</name>
        <dbReference type="ChEBI" id="CHEBI:59789"/>
    </ligand>
</feature>
<dbReference type="SFLD" id="SFLDS00029">
    <property type="entry name" value="Radical_SAM"/>
    <property type="match status" value="1"/>
</dbReference>
<dbReference type="GO" id="GO:0016840">
    <property type="term" value="F:carbon-nitrogen lyase activity"/>
    <property type="evidence" value="ECO:0007669"/>
    <property type="project" value="UniProtKB-UniRule"/>
</dbReference>
<keyword evidence="8" id="KW-0671">Queuosine biosynthesis</keyword>
<feature type="binding site" evidence="8">
    <location>
        <position position="79"/>
    </location>
    <ligand>
        <name>[4Fe-4S] cluster</name>
        <dbReference type="ChEBI" id="CHEBI:49883"/>
        <note>4Fe-4S-S-AdoMet</note>
    </ligand>
</feature>